<keyword evidence="4" id="KW-1185">Reference proteome</keyword>
<sequence>MKDSANPPSIVFGWRRLYTEACLMHSSIDCIAASECNSQSFWKKSVGRLDHAIVIAGAPGDGRLDLILDTIQKIQQTHLPTQIRNEDGQSHLNDSLLRPREVSLRVNSHHEIPLLSRPPSFSTFQSVSSLSPFVLRGHASHWPAVADGRWSSKSYFKEIAGQGRIVPVEVGADYRTDSWTQKMMDWESFLDYLWPSETGGSSSGEVIYLAQHNLFKQFPELSADIVKPDYVYCSLDPPEFFPHYKPPSNDDQLVSNVWLGPAGTVSPAHTDPYFNVYVQVVGHKTVWLAPPTAQVAMSAFPDPSSSSSSNPAQNHENPSMSNTSRLDIFAASDCDADGMIEFRRDVVPHAMSSVLGPGDMLFFPPGWWHAMRSEAVSFSVSMWF</sequence>
<name>A0A0H2SAR2_9AGAM</name>
<reference evidence="3 4" key="1">
    <citation type="submission" date="2015-04" db="EMBL/GenBank/DDBJ databases">
        <title>Complete genome sequence of Schizopora paradoxa KUC8140, a cosmopolitan wood degrader in East Asia.</title>
        <authorList>
            <consortium name="DOE Joint Genome Institute"/>
            <person name="Min B."/>
            <person name="Park H."/>
            <person name="Jang Y."/>
            <person name="Kim J.-J."/>
            <person name="Kim K.H."/>
            <person name="Pangilinan J."/>
            <person name="Lipzen A."/>
            <person name="Riley R."/>
            <person name="Grigoriev I.V."/>
            <person name="Spatafora J.W."/>
            <person name="Choi I.-G."/>
        </authorList>
    </citation>
    <scope>NUCLEOTIDE SEQUENCE [LARGE SCALE GENOMIC DNA]</scope>
    <source>
        <strain evidence="3 4">KUC8140</strain>
    </source>
</reference>
<dbReference type="EMBL" id="KQ085891">
    <property type="protein sequence ID" value="KLO18828.1"/>
    <property type="molecule type" value="Genomic_DNA"/>
</dbReference>
<accession>A0A0H2SAR2</accession>
<dbReference type="InterPro" id="IPR041667">
    <property type="entry name" value="Cupin_8"/>
</dbReference>
<dbReference type="PANTHER" id="PTHR12461">
    <property type="entry name" value="HYPOXIA-INDUCIBLE FACTOR 1 ALPHA INHIBITOR-RELATED"/>
    <property type="match status" value="1"/>
</dbReference>
<dbReference type="Gene3D" id="2.60.120.650">
    <property type="entry name" value="Cupin"/>
    <property type="match status" value="1"/>
</dbReference>
<dbReference type="InParanoid" id="A0A0H2SAR2"/>
<dbReference type="SMART" id="SM00558">
    <property type="entry name" value="JmjC"/>
    <property type="match status" value="1"/>
</dbReference>
<dbReference type="InterPro" id="IPR003347">
    <property type="entry name" value="JmjC_dom"/>
</dbReference>
<evidence type="ECO:0000313" key="4">
    <source>
        <dbReference type="Proteomes" id="UP000053477"/>
    </source>
</evidence>
<dbReference type="Proteomes" id="UP000053477">
    <property type="component" value="Unassembled WGS sequence"/>
</dbReference>
<feature type="compositionally biased region" description="Polar residues" evidence="1">
    <location>
        <begin position="310"/>
        <end position="322"/>
    </location>
</feature>
<dbReference type="PROSITE" id="PS51184">
    <property type="entry name" value="JMJC"/>
    <property type="match status" value="1"/>
</dbReference>
<dbReference type="STRING" id="27342.A0A0H2SAR2"/>
<evidence type="ECO:0000313" key="3">
    <source>
        <dbReference type="EMBL" id="KLO18828.1"/>
    </source>
</evidence>
<dbReference type="PANTHER" id="PTHR12461:SF94">
    <property type="entry name" value="JMJC DOMAIN-CONTAINING PROTEIN"/>
    <property type="match status" value="1"/>
</dbReference>
<organism evidence="3 4">
    <name type="scientific">Schizopora paradoxa</name>
    <dbReference type="NCBI Taxonomy" id="27342"/>
    <lineage>
        <taxon>Eukaryota</taxon>
        <taxon>Fungi</taxon>
        <taxon>Dikarya</taxon>
        <taxon>Basidiomycota</taxon>
        <taxon>Agaricomycotina</taxon>
        <taxon>Agaricomycetes</taxon>
        <taxon>Hymenochaetales</taxon>
        <taxon>Schizoporaceae</taxon>
        <taxon>Schizopora</taxon>
    </lineage>
</organism>
<dbReference type="OrthoDB" id="47172at2759"/>
<evidence type="ECO:0000259" key="2">
    <source>
        <dbReference type="PROSITE" id="PS51184"/>
    </source>
</evidence>
<protein>
    <submittedName>
        <fullName evidence="3">Clavaminate synthase-like protein</fullName>
    </submittedName>
</protein>
<feature type="domain" description="JmjC" evidence="2">
    <location>
        <begin position="207"/>
        <end position="384"/>
    </location>
</feature>
<dbReference type="Pfam" id="PF13621">
    <property type="entry name" value="Cupin_8"/>
    <property type="match status" value="1"/>
</dbReference>
<evidence type="ECO:0000256" key="1">
    <source>
        <dbReference type="SAM" id="MobiDB-lite"/>
    </source>
</evidence>
<feature type="region of interest" description="Disordered" evidence="1">
    <location>
        <begin position="299"/>
        <end position="322"/>
    </location>
</feature>
<dbReference type="AlphaFoldDB" id="A0A0H2SAR2"/>
<dbReference type="SUPFAM" id="SSF51197">
    <property type="entry name" value="Clavaminate synthase-like"/>
    <property type="match status" value="1"/>
</dbReference>
<proteinExistence type="predicted"/>
<gene>
    <name evidence="3" type="ORF">SCHPADRAFT_819122</name>
</gene>